<evidence type="ECO:0000313" key="17">
    <source>
        <dbReference type="Proteomes" id="UP000245119"/>
    </source>
</evidence>
<dbReference type="CDD" id="cd08544">
    <property type="entry name" value="Reeler"/>
    <property type="match status" value="1"/>
</dbReference>
<evidence type="ECO:0000256" key="10">
    <source>
        <dbReference type="ARBA" id="ARBA00023136"/>
    </source>
</evidence>
<dbReference type="SMART" id="SM00665">
    <property type="entry name" value="B561"/>
    <property type="match status" value="1"/>
</dbReference>
<dbReference type="Proteomes" id="UP000245119">
    <property type="component" value="Linkage Group LG10"/>
</dbReference>
<keyword evidence="11" id="KW-0325">Glycoprotein</keyword>
<dbReference type="InterPro" id="IPR042307">
    <property type="entry name" value="Reeler_sf"/>
</dbReference>
<comment type="cofactor">
    <cofactor evidence="1">
        <name>heme b</name>
        <dbReference type="ChEBI" id="CHEBI:60344"/>
    </cofactor>
</comment>
<evidence type="ECO:0000256" key="2">
    <source>
        <dbReference type="ARBA" id="ARBA00004141"/>
    </source>
</evidence>
<keyword evidence="4" id="KW-0813">Transport</keyword>
<dbReference type="InterPro" id="IPR002861">
    <property type="entry name" value="Reeler_dom"/>
</dbReference>
<evidence type="ECO:0008006" key="18">
    <source>
        <dbReference type="Google" id="ProtNLM"/>
    </source>
</evidence>
<dbReference type="Pfam" id="PF02014">
    <property type="entry name" value="Reeler"/>
    <property type="match status" value="1"/>
</dbReference>
<gene>
    <name evidence="16" type="ORF">C0Q70_16595</name>
</gene>
<organism evidence="16 17">
    <name type="scientific">Pomacea canaliculata</name>
    <name type="common">Golden apple snail</name>
    <dbReference type="NCBI Taxonomy" id="400727"/>
    <lineage>
        <taxon>Eukaryota</taxon>
        <taxon>Metazoa</taxon>
        <taxon>Spiralia</taxon>
        <taxon>Lophotrochozoa</taxon>
        <taxon>Mollusca</taxon>
        <taxon>Gastropoda</taxon>
        <taxon>Caenogastropoda</taxon>
        <taxon>Architaenioglossa</taxon>
        <taxon>Ampullarioidea</taxon>
        <taxon>Ampullariidae</taxon>
        <taxon>Pomacea</taxon>
    </lineage>
</organism>
<dbReference type="Pfam" id="PF03188">
    <property type="entry name" value="Cytochrom_B561"/>
    <property type="match status" value="1"/>
</dbReference>
<keyword evidence="6" id="KW-0732">Signal</keyword>
<dbReference type="InterPro" id="IPR006593">
    <property type="entry name" value="Cyt_b561/ferric_Rdtase_TM"/>
</dbReference>
<dbReference type="PANTHER" id="PTHR23130">
    <property type="entry name" value="CYTOCHROME B561 AND DOMON DOMAIN-CONTAINING PROTEIN"/>
    <property type="match status" value="1"/>
</dbReference>
<dbReference type="PROSITE" id="PS50939">
    <property type="entry name" value="CYTOCHROME_B561"/>
    <property type="match status" value="1"/>
</dbReference>
<evidence type="ECO:0000256" key="5">
    <source>
        <dbReference type="ARBA" id="ARBA00022692"/>
    </source>
</evidence>
<dbReference type="CDD" id="cd09628">
    <property type="entry name" value="DOMON_SDR_2_like"/>
    <property type="match status" value="1"/>
</dbReference>
<evidence type="ECO:0000259" key="15">
    <source>
        <dbReference type="PROSITE" id="PS51019"/>
    </source>
</evidence>
<dbReference type="OrthoDB" id="6372137at2759"/>
<name>A0A2T7NQ76_POMCA</name>
<evidence type="ECO:0000313" key="16">
    <source>
        <dbReference type="EMBL" id="PVD23327.1"/>
    </source>
</evidence>
<keyword evidence="5 12" id="KW-0812">Transmembrane</keyword>
<dbReference type="PROSITE" id="PS51019">
    <property type="entry name" value="REELIN"/>
    <property type="match status" value="1"/>
</dbReference>
<keyword evidence="10 12" id="KW-0472">Membrane</keyword>
<feature type="domain" description="Reelin" evidence="15">
    <location>
        <begin position="60"/>
        <end position="229"/>
    </location>
</feature>
<comment type="subcellular location">
    <subcellularLocation>
        <location evidence="2">Membrane</location>
        <topology evidence="2">Multi-pass membrane protein</topology>
    </subcellularLocation>
</comment>
<dbReference type="PANTHER" id="PTHR23130:SF171">
    <property type="entry name" value="OS01G0895300 PROTEIN"/>
    <property type="match status" value="1"/>
</dbReference>
<dbReference type="EMBL" id="PZQS01000010">
    <property type="protein sequence ID" value="PVD23327.1"/>
    <property type="molecule type" value="Genomic_DNA"/>
</dbReference>
<dbReference type="Gene3D" id="2.60.40.4060">
    <property type="entry name" value="Reeler domain"/>
    <property type="match status" value="1"/>
</dbReference>
<evidence type="ECO:0000256" key="4">
    <source>
        <dbReference type="ARBA" id="ARBA00022448"/>
    </source>
</evidence>
<dbReference type="STRING" id="400727.A0A2T7NQ76"/>
<feature type="transmembrane region" description="Helical" evidence="12">
    <location>
        <begin position="468"/>
        <end position="489"/>
    </location>
</feature>
<dbReference type="PROSITE" id="PS50836">
    <property type="entry name" value="DOMON"/>
    <property type="match status" value="1"/>
</dbReference>
<feature type="domain" description="Cytochrome b561" evidence="14">
    <location>
        <begin position="393"/>
        <end position="598"/>
    </location>
</feature>
<feature type="transmembrane region" description="Helical" evidence="12">
    <location>
        <begin position="572"/>
        <end position="591"/>
    </location>
</feature>
<keyword evidence="8 12" id="KW-1133">Transmembrane helix</keyword>
<evidence type="ECO:0000256" key="8">
    <source>
        <dbReference type="ARBA" id="ARBA00022989"/>
    </source>
</evidence>
<feature type="transmembrane region" description="Helical" evidence="12">
    <location>
        <begin position="509"/>
        <end position="527"/>
    </location>
</feature>
<dbReference type="Gene3D" id="1.20.120.1770">
    <property type="match status" value="1"/>
</dbReference>
<dbReference type="AlphaFoldDB" id="A0A2T7NQ76"/>
<dbReference type="GO" id="GO:0016020">
    <property type="term" value="C:membrane"/>
    <property type="evidence" value="ECO:0007669"/>
    <property type="project" value="UniProtKB-SubCell"/>
</dbReference>
<dbReference type="InterPro" id="IPR005018">
    <property type="entry name" value="DOMON_domain"/>
</dbReference>
<feature type="non-terminal residue" evidence="16">
    <location>
        <position position="627"/>
    </location>
</feature>
<feature type="transmembrane region" description="Helical" evidence="12">
    <location>
        <begin position="539"/>
        <end position="560"/>
    </location>
</feature>
<sequence>METSAALCKVRVDLFSPKAMRNGFSSSHHIASQVNYSNVVNMVTMTKLLFFMLELWSVTVVWGAVDPYRTHCCLCNNLMPSDTPPNSKPQIMPSPFKIKVSSDTYTLDQELTVELVAEGEATFRDFMLVAWPTDNRPRTSLGTFTLLGKEYSPKQNCYNNERQTYAIQTADRIPKKYLRFTWETNRFEGHIEFRATFIVDDETYWVAESSPLVVDPSPNAPPLPRTPGPKITPYINVDECGLQKGCYREPAGCLEPYCEYIVTWQGTTDKVRFELSGLTDSGQDRYIAVALSNDTYMGEDIVFACTHDSSDDSTRVYISYNDHNRNINLDKDNANIRKQVITNEEGSNHNGRVRCRFTVDREIDYYYPQLTHIGGQHYHLLLARGEAIRGTMKRHGLGVNEIPVSSPGKIDFFSVDNINGRARYPLVKAHGCLMILAWVFFASIGLLMTKYYKPMWPNKRMFDHRYWFVAHTNCMSSMFIITIIGIILIFVEAGGWSVAPDLPQRAHPILGIIILVCIIINPIIALIRPSEEHKCRPVFNWFHWAFGTIANVLAIPQIFIGMDFGKANVPWWATWILVIWVIVHIVIELSLEVHQCCTYKKNKERRRKYELQKRENPKMHIDEPEPA</sequence>
<keyword evidence="17" id="KW-1185">Reference proteome</keyword>
<proteinExistence type="inferred from homology"/>
<feature type="transmembrane region" description="Helical" evidence="12">
    <location>
        <begin position="427"/>
        <end position="447"/>
    </location>
</feature>
<feature type="domain" description="DOMON" evidence="13">
    <location>
        <begin position="258"/>
        <end position="385"/>
    </location>
</feature>
<keyword evidence="7" id="KW-0249">Electron transport</keyword>
<dbReference type="Pfam" id="PF03351">
    <property type="entry name" value="DOMON"/>
    <property type="match status" value="1"/>
</dbReference>
<comment type="similarity">
    <text evidence="3">Belongs to the FRRS1 family.</text>
</comment>
<dbReference type="SUPFAM" id="SSF81665">
    <property type="entry name" value="Calcium ATPase, transmembrane domain M"/>
    <property type="match status" value="1"/>
</dbReference>
<keyword evidence="9" id="KW-0408">Iron</keyword>
<accession>A0A2T7NQ76</accession>
<reference evidence="16 17" key="1">
    <citation type="submission" date="2018-04" db="EMBL/GenBank/DDBJ databases">
        <title>The genome of golden apple snail Pomacea canaliculata provides insight into stress tolerance and invasive adaptation.</title>
        <authorList>
            <person name="Liu C."/>
            <person name="Liu B."/>
            <person name="Ren Y."/>
            <person name="Zhang Y."/>
            <person name="Wang H."/>
            <person name="Li S."/>
            <person name="Jiang F."/>
            <person name="Yin L."/>
            <person name="Zhang G."/>
            <person name="Qian W."/>
            <person name="Fan W."/>
        </authorList>
    </citation>
    <scope>NUCLEOTIDE SEQUENCE [LARGE SCALE GENOMIC DNA]</scope>
    <source>
        <strain evidence="16">SZHN2017</strain>
        <tissue evidence="16">Muscle</tissue>
    </source>
</reference>
<evidence type="ECO:0000256" key="7">
    <source>
        <dbReference type="ARBA" id="ARBA00022982"/>
    </source>
</evidence>
<comment type="caution">
    <text evidence="16">The sequence shown here is derived from an EMBL/GenBank/DDBJ whole genome shotgun (WGS) entry which is preliminary data.</text>
</comment>
<evidence type="ECO:0000256" key="1">
    <source>
        <dbReference type="ARBA" id="ARBA00001970"/>
    </source>
</evidence>
<evidence type="ECO:0000259" key="13">
    <source>
        <dbReference type="PROSITE" id="PS50836"/>
    </source>
</evidence>
<evidence type="ECO:0000256" key="12">
    <source>
        <dbReference type="SAM" id="Phobius"/>
    </source>
</evidence>
<evidence type="ECO:0000256" key="3">
    <source>
        <dbReference type="ARBA" id="ARBA00009195"/>
    </source>
</evidence>
<dbReference type="CDD" id="cd08760">
    <property type="entry name" value="Cyt_b561_FRRS1_like"/>
    <property type="match status" value="1"/>
</dbReference>
<evidence type="ECO:0000256" key="9">
    <source>
        <dbReference type="ARBA" id="ARBA00023004"/>
    </source>
</evidence>
<dbReference type="InterPro" id="IPR023298">
    <property type="entry name" value="ATPase_P-typ_TM_dom_sf"/>
</dbReference>
<evidence type="ECO:0000256" key="11">
    <source>
        <dbReference type="ARBA" id="ARBA00023180"/>
    </source>
</evidence>
<evidence type="ECO:0000256" key="6">
    <source>
        <dbReference type="ARBA" id="ARBA00022729"/>
    </source>
</evidence>
<protein>
    <recommendedName>
        <fullName evidence="18">Cytochrome b561 domain-containing protein</fullName>
    </recommendedName>
</protein>
<evidence type="ECO:0000259" key="14">
    <source>
        <dbReference type="PROSITE" id="PS50939"/>
    </source>
</evidence>